<organism evidence="1 2">
    <name type="scientific">Jannaschia aquimarina</name>
    <dbReference type="NCBI Taxonomy" id="935700"/>
    <lineage>
        <taxon>Bacteria</taxon>
        <taxon>Pseudomonadati</taxon>
        <taxon>Pseudomonadota</taxon>
        <taxon>Alphaproteobacteria</taxon>
        <taxon>Rhodobacterales</taxon>
        <taxon>Roseobacteraceae</taxon>
        <taxon>Jannaschia</taxon>
    </lineage>
</organism>
<dbReference type="RefSeq" id="WP_043918692.1">
    <property type="nucleotide sequence ID" value="NZ_FZPF01000005.1"/>
</dbReference>
<dbReference type="OrthoDB" id="7876422at2"/>
<evidence type="ECO:0000313" key="2">
    <source>
        <dbReference type="Proteomes" id="UP000032232"/>
    </source>
</evidence>
<keyword evidence="2" id="KW-1185">Reference proteome</keyword>
<dbReference type="Proteomes" id="UP000032232">
    <property type="component" value="Unassembled WGS sequence"/>
</dbReference>
<protein>
    <submittedName>
        <fullName evidence="1">Uncharacterized protein</fullName>
    </submittedName>
</protein>
<accession>A0A0D1D900</accession>
<proteinExistence type="predicted"/>
<sequence>MFDENENTTGLSGLSARFDTASKPIILVDVEKYQAFLDGWDMTPAEKDEFLQRMWGIIVTFVELGFGVQSQQEVCGKEAEGGSKTATEAFDAVCSVEPDKNKEKPNGFSP</sequence>
<dbReference type="AlphaFoldDB" id="A0A0D1D900"/>
<dbReference type="PATRIC" id="fig|935700.4.peg.1930"/>
<gene>
    <name evidence="1" type="ORF">jaqu_18620</name>
</gene>
<name>A0A0D1D900_9RHOB</name>
<evidence type="ECO:0000313" key="1">
    <source>
        <dbReference type="EMBL" id="KIT16378.1"/>
    </source>
</evidence>
<dbReference type="STRING" id="935700.jaqu_18620"/>
<dbReference type="EMBL" id="JYFE01000035">
    <property type="protein sequence ID" value="KIT16378.1"/>
    <property type="molecule type" value="Genomic_DNA"/>
</dbReference>
<reference evidence="1 2" key="1">
    <citation type="submission" date="2015-02" db="EMBL/GenBank/DDBJ databases">
        <title>Genome Sequence of Jannaschia aquimarina DSM28248, a member of the Roseobacter clade.</title>
        <authorList>
            <person name="Voget S."/>
            <person name="Daniel R."/>
        </authorList>
    </citation>
    <scope>NUCLEOTIDE SEQUENCE [LARGE SCALE GENOMIC DNA]</scope>
    <source>
        <strain evidence="1 2">GSW-M26</strain>
    </source>
</reference>
<comment type="caution">
    <text evidence="1">The sequence shown here is derived from an EMBL/GenBank/DDBJ whole genome shotgun (WGS) entry which is preliminary data.</text>
</comment>